<dbReference type="Gene3D" id="1.10.510.10">
    <property type="entry name" value="Transferase(Phosphotransferase) domain 1"/>
    <property type="match status" value="1"/>
</dbReference>
<evidence type="ECO:0008006" key="3">
    <source>
        <dbReference type="Google" id="ProtNLM"/>
    </source>
</evidence>
<reference evidence="1 2" key="1">
    <citation type="submission" date="2016-10" db="EMBL/GenBank/DDBJ databases">
        <authorList>
            <person name="de Groot N.N."/>
        </authorList>
    </citation>
    <scope>NUCLEOTIDE SEQUENCE [LARGE SCALE GENOMIC DNA]</scope>
    <source>
        <strain evidence="1 2">AR67</strain>
    </source>
</reference>
<dbReference type="InterPro" id="IPR027417">
    <property type="entry name" value="P-loop_NTPase"/>
</dbReference>
<dbReference type="Gene3D" id="3.40.50.300">
    <property type="entry name" value="P-loop containing nucleotide triphosphate hydrolases"/>
    <property type="match status" value="1"/>
</dbReference>
<dbReference type="EMBL" id="FOKQ01000060">
    <property type="protein sequence ID" value="SFD30159.1"/>
    <property type="molecule type" value="Genomic_DNA"/>
</dbReference>
<protein>
    <recommendedName>
        <fullName evidence="3">Protein kinase domain-containing protein</fullName>
    </recommendedName>
</protein>
<dbReference type="SUPFAM" id="SSF56112">
    <property type="entry name" value="Protein kinase-like (PK-like)"/>
    <property type="match status" value="1"/>
</dbReference>
<proteinExistence type="predicted"/>
<dbReference type="AlphaFoldDB" id="A0A1I1R773"/>
<dbReference type="OrthoDB" id="9788659at2"/>
<accession>A0A1I1R773</accession>
<name>A0A1I1R773_RUMAL</name>
<dbReference type="InterPro" id="IPR011009">
    <property type="entry name" value="Kinase-like_dom_sf"/>
</dbReference>
<gene>
    <name evidence="1" type="ORF">SAMN02910406_03617</name>
</gene>
<organism evidence="1 2">
    <name type="scientific">Ruminococcus albus</name>
    <dbReference type="NCBI Taxonomy" id="1264"/>
    <lineage>
        <taxon>Bacteria</taxon>
        <taxon>Bacillati</taxon>
        <taxon>Bacillota</taxon>
        <taxon>Clostridia</taxon>
        <taxon>Eubacteriales</taxon>
        <taxon>Oscillospiraceae</taxon>
        <taxon>Ruminococcus</taxon>
    </lineage>
</organism>
<evidence type="ECO:0000313" key="2">
    <source>
        <dbReference type="Proteomes" id="UP000182192"/>
    </source>
</evidence>
<evidence type="ECO:0000313" key="1">
    <source>
        <dbReference type="EMBL" id="SFD30159.1"/>
    </source>
</evidence>
<dbReference type="SUPFAM" id="SSF52540">
    <property type="entry name" value="P-loop containing nucleoside triphosphate hydrolases"/>
    <property type="match status" value="1"/>
</dbReference>
<dbReference type="RefSeq" id="WP_074963355.1">
    <property type="nucleotide sequence ID" value="NZ_FOKQ01000060.1"/>
</dbReference>
<sequence>MDDKREAIRLIDNGKPRSAELRIKILNQDNDASSYRFFVDECIGHGSSVLVYKGYYVMSEMRHECIIKELYPDNCDIHRDIEDGVALSIGRKDDYERYKQKYIKAYEIQLNAQSGRMYDNTAASIKSGDGNDEEQTKYSEENMAFNSAISAQLGIYESDSGILYTVYASNLCYTYDKYPPAGRSGDPLKNSAAENIKFALQAARVIAAFHKAGWLILDIKEENFIITGTKESTGIMFIDLGSLVNKQDLANSGATTVSVAFTPKSTDNIPLELRSLLKASSIDRIRMCYKQLAETGDTTDMYLLAAMLYRKLFGRSPVEDHPVGVPESSVQQPFYDGLKNYFGMTMAKYTKNRSCDDDIIKQLEKLFSLTYLVDESIRQTSINNGMMHTYTGVTDDHLYNSSIRYYYQLGSSEKFAQLEKITQKFDTKVHLLDKNKQEISADKIFDGKRHIFLKGSGGMGKSTLLYDQWKRLLGSRHHCFYIDLSCYSVIDESVEQGSIIHDGIKNKPLNILAYITNIILRDNTVSISAHLEDNKQESNLRKRFEGSDKTTEPEFVIMLDGYNELLNTDTLSTLNYEINTIVQGAMPWKNVQLVITGRKMPEDQRLHDLLENYFDIYSFMGITDTDISAALAEYMEMSAERVSQLKKDRLWELLKTPMFLNMYLEINDSKKVLHTRGEILEEYIFNREVSTGIRISFENERKDSHAVLRQFIVKYALPYVANYMDQNRTSSITNLSLLNNCDRSWKILVDGNMPLDRVLDFDVPFIQERTERDKETKKIIKRETGYCYNAPDGKIAFTHQYFRDYFAAKQIQNILSASEALGNAGLSRDDQLAFIKENGLDYTWSDDVCILLGEIIGDYKNEHKEE</sequence>
<dbReference type="Proteomes" id="UP000182192">
    <property type="component" value="Unassembled WGS sequence"/>
</dbReference>